<protein>
    <submittedName>
        <fullName evidence="2">Ty3/gypsy retrotransposon protein</fullName>
    </submittedName>
</protein>
<proteinExistence type="predicted"/>
<dbReference type="AlphaFoldDB" id="A0A5A7SXL5"/>
<dbReference type="EMBL" id="SSTD01015339">
    <property type="protein sequence ID" value="TYK02805.1"/>
    <property type="molecule type" value="Genomic_DNA"/>
</dbReference>
<dbReference type="InterPro" id="IPR053134">
    <property type="entry name" value="RNA-dir_DNA_polymerase"/>
</dbReference>
<evidence type="ECO:0000259" key="1">
    <source>
        <dbReference type="PROSITE" id="PS50878"/>
    </source>
</evidence>
<accession>A0A5A7SXL5</accession>
<dbReference type="InterPro" id="IPR000477">
    <property type="entry name" value="RT_dom"/>
</dbReference>
<dbReference type="Gene3D" id="3.10.10.10">
    <property type="entry name" value="HIV Type 1 Reverse Transcriptase, subunit A, domain 1"/>
    <property type="match status" value="1"/>
</dbReference>
<dbReference type="EMBL" id="SSTE01020493">
    <property type="protein sequence ID" value="KAA0034007.1"/>
    <property type="molecule type" value="Genomic_DNA"/>
</dbReference>
<feature type="domain" description="Reverse transcriptase" evidence="1">
    <location>
        <begin position="174"/>
        <end position="353"/>
    </location>
</feature>
<evidence type="ECO:0000313" key="2">
    <source>
        <dbReference type="EMBL" id="KAA0034007.1"/>
    </source>
</evidence>
<dbReference type="CDD" id="cd01647">
    <property type="entry name" value="RT_LTR"/>
    <property type="match status" value="1"/>
</dbReference>
<dbReference type="Pfam" id="PF00078">
    <property type="entry name" value="RVT_1"/>
    <property type="match status" value="1"/>
</dbReference>
<sequence>MGVIMRLLGLTVVDDFLSLELGNLDMVLGMQWLQKQGAMMVDWKDLAMTFTVGGAKVVLKGDLSLTKMEVSLKMLMKQWHPEDRGFLVDFRSMGVSRTDRQLTVSEAAEELRPEFEQLEWEFADIFDMPVRLPPLKYIHHRIQLKEGTDPINVRPYRYLHIQKNEIEKLVNRMLSTGVIRPSVSLFSSLVILVKKKDGGWRFCMDYRALNRATVLDKFPIPMIDELLDELHGASIFSKIDLKSGYHQIRVREEDIKKTASRMHERHYKFFVMPFGLTNAPATFQALMNQVFCPYLPKFILVFFYDILVYSKDAESHLEHLTVVFILLREHSLFTNRKKCHFGKEQIEYLGHWVFEKRVEADQEKIRIMLEWSIQGT</sequence>
<dbReference type="Gene3D" id="3.30.70.270">
    <property type="match status" value="1"/>
</dbReference>
<organism evidence="2 4">
    <name type="scientific">Cucumis melo var. makuwa</name>
    <name type="common">Oriental melon</name>
    <dbReference type="NCBI Taxonomy" id="1194695"/>
    <lineage>
        <taxon>Eukaryota</taxon>
        <taxon>Viridiplantae</taxon>
        <taxon>Streptophyta</taxon>
        <taxon>Embryophyta</taxon>
        <taxon>Tracheophyta</taxon>
        <taxon>Spermatophyta</taxon>
        <taxon>Magnoliopsida</taxon>
        <taxon>eudicotyledons</taxon>
        <taxon>Gunneridae</taxon>
        <taxon>Pentapetalae</taxon>
        <taxon>rosids</taxon>
        <taxon>fabids</taxon>
        <taxon>Cucurbitales</taxon>
        <taxon>Cucurbitaceae</taxon>
        <taxon>Benincaseae</taxon>
        <taxon>Cucumis</taxon>
    </lineage>
</organism>
<dbReference type="Proteomes" id="UP000321947">
    <property type="component" value="Unassembled WGS sequence"/>
</dbReference>
<reference evidence="4 5" key="1">
    <citation type="submission" date="2019-08" db="EMBL/GenBank/DDBJ databases">
        <title>Draft genome sequences of two oriental melons (Cucumis melo L. var makuwa).</title>
        <authorList>
            <person name="Kwon S.-Y."/>
        </authorList>
    </citation>
    <scope>NUCLEOTIDE SEQUENCE [LARGE SCALE GENOMIC DNA]</scope>
    <source>
        <strain evidence="5">cv. Chang Bougi</strain>
        <strain evidence="4">cv. SW 3</strain>
        <tissue evidence="2">Leaf</tissue>
    </source>
</reference>
<dbReference type="PANTHER" id="PTHR24559:SF450">
    <property type="entry name" value="RNA-DIRECTED DNA POLYMERASE HOMOLOG"/>
    <property type="match status" value="1"/>
</dbReference>
<evidence type="ECO:0000313" key="5">
    <source>
        <dbReference type="Proteomes" id="UP000321947"/>
    </source>
</evidence>
<gene>
    <name evidence="3" type="ORF">E5676_scaffold1418G00100</name>
    <name evidence="2" type="ORF">E6C27_scaffold400G00730</name>
</gene>
<name>A0A5A7SXL5_CUCMM</name>
<dbReference type="PROSITE" id="PS50878">
    <property type="entry name" value="RT_POL"/>
    <property type="match status" value="1"/>
</dbReference>
<evidence type="ECO:0000313" key="3">
    <source>
        <dbReference type="EMBL" id="TYK02805.1"/>
    </source>
</evidence>
<dbReference type="InterPro" id="IPR043502">
    <property type="entry name" value="DNA/RNA_pol_sf"/>
</dbReference>
<dbReference type="OrthoDB" id="529980at2759"/>
<dbReference type="PANTHER" id="PTHR24559">
    <property type="entry name" value="TRANSPOSON TY3-I GAG-POL POLYPROTEIN"/>
    <property type="match status" value="1"/>
</dbReference>
<dbReference type="InterPro" id="IPR043128">
    <property type="entry name" value="Rev_trsase/Diguanyl_cyclase"/>
</dbReference>
<comment type="caution">
    <text evidence="2">The sequence shown here is derived from an EMBL/GenBank/DDBJ whole genome shotgun (WGS) entry which is preliminary data.</text>
</comment>
<dbReference type="Proteomes" id="UP000321393">
    <property type="component" value="Unassembled WGS sequence"/>
</dbReference>
<dbReference type="SUPFAM" id="SSF56672">
    <property type="entry name" value="DNA/RNA polymerases"/>
    <property type="match status" value="1"/>
</dbReference>
<evidence type="ECO:0000313" key="4">
    <source>
        <dbReference type="Proteomes" id="UP000321393"/>
    </source>
</evidence>